<sequence length="165" mass="18000">MLRSLQRRNKRKGWNGRLPGIAILTITRPMWVRALSAFTYRWMFCWIMKNTAQLVVVAKDLAARDRLREQLNALLATQFSDLTSRVSPLELGPPVGWPIKYRVSGAGLSQSQRVCRATGRGDRVLAANPGGESDRGRAGENPRSAGEPDRRAGGGGVVAESGADA</sequence>
<feature type="transmembrane region" description="Helical" evidence="2">
    <location>
        <begin position="21"/>
        <end position="43"/>
    </location>
</feature>
<evidence type="ECO:0000313" key="3">
    <source>
        <dbReference type="EMBL" id="STW07970.1"/>
    </source>
</evidence>
<reference evidence="3 4" key="1">
    <citation type="submission" date="2018-06" db="EMBL/GenBank/DDBJ databases">
        <authorList>
            <consortium name="Pathogen Informatics"/>
            <person name="Doyle S."/>
        </authorList>
    </citation>
    <scope>NUCLEOTIDE SEQUENCE [LARGE SCALE GENOMIC DNA]</scope>
    <source>
        <strain evidence="3 4">NCTC9149</strain>
    </source>
</reference>
<protein>
    <submittedName>
        <fullName evidence="3">RND efflux transporter</fullName>
    </submittedName>
</protein>
<organism evidence="3 4">
    <name type="scientific">Klebsiella grimontii</name>
    <dbReference type="NCBI Taxonomy" id="2058152"/>
    <lineage>
        <taxon>Bacteria</taxon>
        <taxon>Pseudomonadati</taxon>
        <taxon>Pseudomonadota</taxon>
        <taxon>Gammaproteobacteria</taxon>
        <taxon>Enterobacterales</taxon>
        <taxon>Enterobacteriaceae</taxon>
        <taxon>Klebsiella/Raoultella group</taxon>
        <taxon>Klebsiella</taxon>
    </lineage>
</organism>
<dbReference type="Proteomes" id="UP000254571">
    <property type="component" value="Unassembled WGS sequence"/>
</dbReference>
<name>A0A7H4P6A5_9ENTR</name>
<gene>
    <name evidence="3" type="ORF">NCTC9149_04411</name>
</gene>
<dbReference type="EMBL" id="UGMX01000002">
    <property type="protein sequence ID" value="STW07970.1"/>
    <property type="molecule type" value="Genomic_DNA"/>
</dbReference>
<feature type="compositionally biased region" description="Basic and acidic residues" evidence="1">
    <location>
        <begin position="132"/>
        <end position="152"/>
    </location>
</feature>
<evidence type="ECO:0000256" key="1">
    <source>
        <dbReference type="SAM" id="MobiDB-lite"/>
    </source>
</evidence>
<keyword evidence="2" id="KW-1133">Transmembrane helix</keyword>
<comment type="caution">
    <text evidence="3">The sequence shown here is derived from an EMBL/GenBank/DDBJ whole genome shotgun (WGS) entry which is preliminary data.</text>
</comment>
<accession>A0A7H4P6A5</accession>
<keyword evidence="2" id="KW-0812">Transmembrane</keyword>
<evidence type="ECO:0000313" key="4">
    <source>
        <dbReference type="Proteomes" id="UP000254571"/>
    </source>
</evidence>
<feature type="region of interest" description="Disordered" evidence="1">
    <location>
        <begin position="120"/>
        <end position="165"/>
    </location>
</feature>
<dbReference type="AlphaFoldDB" id="A0A7H4P6A5"/>
<proteinExistence type="predicted"/>
<evidence type="ECO:0000256" key="2">
    <source>
        <dbReference type="SAM" id="Phobius"/>
    </source>
</evidence>
<keyword evidence="2" id="KW-0472">Membrane</keyword>